<gene>
    <name evidence="2" type="ORF">AWC06_11320</name>
</gene>
<dbReference type="InterPro" id="IPR037523">
    <property type="entry name" value="VOC_core"/>
</dbReference>
<dbReference type="InterPro" id="IPR041581">
    <property type="entry name" value="Glyoxalase_6"/>
</dbReference>
<dbReference type="STRING" id="1260918.AWC06_11320"/>
<comment type="caution">
    <text evidence="2">The sequence shown here is derived from an EMBL/GenBank/DDBJ whole genome shotgun (WGS) entry which is preliminary data.</text>
</comment>
<dbReference type="EMBL" id="LQOW01000014">
    <property type="protein sequence ID" value="ORV61963.1"/>
    <property type="molecule type" value="Genomic_DNA"/>
</dbReference>
<evidence type="ECO:0000259" key="1">
    <source>
        <dbReference type="PROSITE" id="PS51819"/>
    </source>
</evidence>
<dbReference type="SUPFAM" id="SSF54593">
    <property type="entry name" value="Glyoxalase/Bleomycin resistance protein/Dihydroxybiphenyl dioxygenase"/>
    <property type="match status" value="1"/>
</dbReference>
<dbReference type="Proteomes" id="UP000194000">
    <property type="component" value="Unassembled WGS sequence"/>
</dbReference>
<dbReference type="InterPro" id="IPR052164">
    <property type="entry name" value="Anthracycline_SecMetBiosynth"/>
</dbReference>
<dbReference type="Gene3D" id="3.10.180.10">
    <property type="entry name" value="2,3-Dihydroxybiphenyl 1,2-Dioxygenase, domain 1"/>
    <property type="match status" value="1"/>
</dbReference>
<evidence type="ECO:0000313" key="2">
    <source>
        <dbReference type="EMBL" id="ORV61963.1"/>
    </source>
</evidence>
<sequence>MANAVNYFEIGTPDPGATSAFYDGLFGWQIDQSGDYRMIDGDKGGVWDSTAMGGGSYAIFYVQVDDVQATITKASELGATVVVPYTDNGPLEFAHLQDPQGNRFGVWRPKG</sequence>
<dbReference type="OrthoDB" id="9793039at2"/>
<dbReference type="Pfam" id="PF18029">
    <property type="entry name" value="Glyoxalase_6"/>
    <property type="match status" value="1"/>
</dbReference>
<dbReference type="AlphaFoldDB" id="A0A1X1UYQ0"/>
<dbReference type="InterPro" id="IPR029068">
    <property type="entry name" value="Glyas_Bleomycin-R_OHBP_Dase"/>
</dbReference>
<keyword evidence="3" id="KW-1185">Reference proteome</keyword>
<organism evidence="2 3">
    <name type="scientific">Mycobacterium fragae</name>
    <dbReference type="NCBI Taxonomy" id="1260918"/>
    <lineage>
        <taxon>Bacteria</taxon>
        <taxon>Bacillati</taxon>
        <taxon>Actinomycetota</taxon>
        <taxon>Actinomycetes</taxon>
        <taxon>Mycobacteriales</taxon>
        <taxon>Mycobacteriaceae</taxon>
        <taxon>Mycobacterium</taxon>
    </lineage>
</organism>
<reference evidence="2 3" key="1">
    <citation type="submission" date="2016-01" db="EMBL/GenBank/DDBJ databases">
        <title>The new phylogeny of the genus Mycobacterium.</title>
        <authorList>
            <person name="Tarcisio F."/>
            <person name="Conor M."/>
            <person name="Antonella G."/>
            <person name="Elisabetta G."/>
            <person name="Giulia F.S."/>
            <person name="Sara T."/>
            <person name="Anna F."/>
            <person name="Clotilde B."/>
            <person name="Roberto B."/>
            <person name="Veronica D.S."/>
            <person name="Fabio R."/>
            <person name="Monica P."/>
            <person name="Olivier J."/>
            <person name="Enrico T."/>
            <person name="Nicola S."/>
        </authorList>
    </citation>
    <scope>NUCLEOTIDE SEQUENCE [LARGE SCALE GENOMIC DNA]</scope>
    <source>
        <strain evidence="2 3">DSM 45731</strain>
    </source>
</reference>
<dbReference type="PANTHER" id="PTHR33993">
    <property type="entry name" value="GLYOXALASE-RELATED"/>
    <property type="match status" value="1"/>
</dbReference>
<protein>
    <submittedName>
        <fullName evidence="2">Bleomycin resistance protein</fullName>
    </submittedName>
</protein>
<evidence type="ECO:0000313" key="3">
    <source>
        <dbReference type="Proteomes" id="UP000194000"/>
    </source>
</evidence>
<dbReference type="CDD" id="cd07247">
    <property type="entry name" value="SgaA_N_like"/>
    <property type="match status" value="1"/>
</dbReference>
<proteinExistence type="predicted"/>
<accession>A0A1X1UYQ0</accession>
<name>A0A1X1UYQ0_9MYCO</name>
<feature type="domain" description="VOC" evidence="1">
    <location>
        <begin position="4"/>
        <end position="109"/>
    </location>
</feature>
<dbReference type="RefSeq" id="WP_085195771.1">
    <property type="nucleotide sequence ID" value="NZ_JACKVI010000014.1"/>
</dbReference>
<dbReference type="PROSITE" id="PS51819">
    <property type="entry name" value="VOC"/>
    <property type="match status" value="1"/>
</dbReference>